<name>A0A1F5YML9_9BACT</name>
<evidence type="ECO:0000256" key="6">
    <source>
        <dbReference type="ARBA" id="ARBA00022723"/>
    </source>
</evidence>
<comment type="caution">
    <text evidence="11">The sequence shown here is derived from an EMBL/GenBank/DDBJ whole genome shotgun (WGS) entry which is preliminary data.</text>
</comment>
<dbReference type="GO" id="GO:0016740">
    <property type="term" value="F:transferase activity"/>
    <property type="evidence" value="ECO:0007669"/>
    <property type="project" value="UniProtKB-KW"/>
</dbReference>
<dbReference type="AlphaFoldDB" id="A0A1F5YML9"/>
<dbReference type="PANTHER" id="PTHR33540:SF2">
    <property type="entry name" value="TRNA THREONYLCARBAMOYLADENOSINE BIOSYNTHESIS PROTEIN TSAE"/>
    <property type="match status" value="1"/>
</dbReference>
<gene>
    <name evidence="11" type="ORF">A2Z33_02800</name>
</gene>
<evidence type="ECO:0000256" key="4">
    <source>
        <dbReference type="ARBA" id="ARBA00022490"/>
    </source>
</evidence>
<dbReference type="GO" id="GO:0046872">
    <property type="term" value="F:metal ion binding"/>
    <property type="evidence" value="ECO:0007669"/>
    <property type="project" value="UniProtKB-KW"/>
</dbReference>
<evidence type="ECO:0000256" key="7">
    <source>
        <dbReference type="ARBA" id="ARBA00022741"/>
    </source>
</evidence>
<protein>
    <recommendedName>
        <fullName evidence="3">tRNA threonylcarbamoyladenosine biosynthesis protein TsaE</fullName>
    </recommendedName>
    <alternativeName>
        <fullName evidence="10">t(6)A37 threonylcarbamoyladenosine biosynthesis protein TsaE</fullName>
    </alternativeName>
</protein>
<evidence type="ECO:0000256" key="3">
    <source>
        <dbReference type="ARBA" id="ARBA00019010"/>
    </source>
</evidence>
<dbReference type="GO" id="GO:0005737">
    <property type="term" value="C:cytoplasm"/>
    <property type="evidence" value="ECO:0007669"/>
    <property type="project" value="UniProtKB-SubCell"/>
</dbReference>
<proteinExistence type="inferred from homology"/>
<evidence type="ECO:0000256" key="10">
    <source>
        <dbReference type="ARBA" id="ARBA00032441"/>
    </source>
</evidence>
<keyword evidence="4" id="KW-0963">Cytoplasm</keyword>
<keyword evidence="8" id="KW-0067">ATP-binding</keyword>
<evidence type="ECO:0000313" key="12">
    <source>
        <dbReference type="Proteomes" id="UP000178448"/>
    </source>
</evidence>
<dbReference type="InterPro" id="IPR027417">
    <property type="entry name" value="P-loop_NTPase"/>
</dbReference>
<dbReference type="Pfam" id="PF02367">
    <property type="entry name" value="TsaE"/>
    <property type="match status" value="1"/>
</dbReference>
<comment type="subcellular location">
    <subcellularLocation>
        <location evidence="1">Cytoplasm</location>
    </subcellularLocation>
</comment>
<sequence>MVRSTLYSTSSERETRNLGQAVGNNLKQRSGKPVILALYGKLGSGKTTFIRGLASGLGISGRIISPTFVLIRQYNLKPSGRLFHLDLYRLHDRYDLDSIGIGEILTAPGVIAAVEWADRVKGFLPKERTDIRFEVTGQYRRISFAGPQSIRI</sequence>
<evidence type="ECO:0000256" key="2">
    <source>
        <dbReference type="ARBA" id="ARBA00007599"/>
    </source>
</evidence>
<reference evidence="11 12" key="1">
    <citation type="journal article" date="2016" name="Nat. Commun.">
        <title>Thousands of microbial genomes shed light on interconnected biogeochemical processes in an aquifer system.</title>
        <authorList>
            <person name="Anantharaman K."/>
            <person name="Brown C.T."/>
            <person name="Hug L.A."/>
            <person name="Sharon I."/>
            <person name="Castelle C.J."/>
            <person name="Probst A.J."/>
            <person name="Thomas B.C."/>
            <person name="Singh A."/>
            <person name="Wilkins M.J."/>
            <person name="Karaoz U."/>
            <person name="Brodie E.L."/>
            <person name="Williams K.H."/>
            <person name="Hubbard S.S."/>
            <person name="Banfield J.F."/>
        </authorList>
    </citation>
    <scope>NUCLEOTIDE SEQUENCE [LARGE SCALE GENOMIC DNA]</scope>
</reference>
<evidence type="ECO:0000256" key="5">
    <source>
        <dbReference type="ARBA" id="ARBA00022694"/>
    </source>
</evidence>
<dbReference type="SUPFAM" id="SSF52540">
    <property type="entry name" value="P-loop containing nucleoside triphosphate hydrolases"/>
    <property type="match status" value="1"/>
</dbReference>
<evidence type="ECO:0000256" key="9">
    <source>
        <dbReference type="ARBA" id="ARBA00022842"/>
    </source>
</evidence>
<dbReference type="PANTHER" id="PTHR33540">
    <property type="entry name" value="TRNA THREONYLCARBAMOYLADENOSINE BIOSYNTHESIS PROTEIN TSAE"/>
    <property type="match status" value="1"/>
</dbReference>
<dbReference type="InterPro" id="IPR003442">
    <property type="entry name" value="T6A_TsaE"/>
</dbReference>
<keyword evidence="11" id="KW-0808">Transferase</keyword>
<keyword evidence="7" id="KW-0547">Nucleotide-binding</keyword>
<keyword evidence="5" id="KW-0819">tRNA processing</keyword>
<accession>A0A1F5YML9</accession>
<dbReference type="GO" id="GO:0002949">
    <property type="term" value="P:tRNA threonylcarbamoyladenosine modification"/>
    <property type="evidence" value="ECO:0007669"/>
    <property type="project" value="InterPro"/>
</dbReference>
<dbReference type="Gene3D" id="3.40.50.300">
    <property type="entry name" value="P-loop containing nucleotide triphosphate hydrolases"/>
    <property type="match status" value="1"/>
</dbReference>
<dbReference type="STRING" id="1798374.A2Z33_02800"/>
<evidence type="ECO:0000256" key="1">
    <source>
        <dbReference type="ARBA" id="ARBA00004496"/>
    </source>
</evidence>
<dbReference type="GO" id="GO:0005524">
    <property type="term" value="F:ATP binding"/>
    <property type="evidence" value="ECO:0007669"/>
    <property type="project" value="UniProtKB-KW"/>
</dbReference>
<organism evidence="11 12">
    <name type="scientific">Candidatus Gottesmanbacteria bacterium RBG_16_52_11</name>
    <dbReference type="NCBI Taxonomy" id="1798374"/>
    <lineage>
        <taxon>Bacteria</taxon>
        <taxon>Candidatus Gottesmaniibacteriota</taxon>
    </lineage>
</organism>
<dbReference type="EMBL" id="MFJD01000016">
    <property type="protein sequence ID" value="OGG01439.1"/>
    <property type="molecule type" value="Genomic_DNA"/>
</dbReference>
<keyword evidence="9" id="KW-0460">Magnesium</keyword>
<comment type="similarity">
    <text evidence="2">Belongs to the TsaE family.</text>
</comment>
<evidence type="ECO:0000313" key="11">
    <source>
        <dbReference type="EMBL" id="OGG01439.1"/>
    </source>
</evidence>
<keyword evidence="6" id="KW-0479">Metal-binding</keyword>
<evidence type="ECO:0000256" key="8">
    <source>
        <dbReference type="ARBA" id="ARBA00022840"/>
    </source>
</evidence>
<dbReference type="Proteomes" id="UP000178448">
    <property type="component" value="Unassembled WGS sequence"/>
</dbReference>
<dbReference type="NCBIfam" id="TIGR00150">
    <property type="entry name" value="T6A_YjeE"/>
    <property type="match status" value="1"/>
</dbReference>